<evidence type="ECO:0000256" key="3">
    <source>
        <dbReference type="ARBA" id="ARBA00023026"/>
    </source>
</evidence>
<dbReference type="EMBL" id="CP028923">
    <property type="protein sequence ID" value="QCK15294.1"/>
    <property type="molecule type" value="Genomic_DNA"/>
</dbReference>
<evidence type="ECO:0000256" key="1">
    <source>
        <dbReference type="ARBA" id="ARBA00004613"/>
    </source>
</evidence>
<dbReference type="SUPFAM" id="SSF69318">
    <property type="entry name" value="Integrin alpha N-terminal domain"/>
    <property type="match status" value="1"/>
</dbReference>
<dbReference type="InterPro" id="IPR022045">
    <property type="entry name" value="TcdB_toxin_mid/N"/>
</dbReference>
<dbReference type="GO" id="GO:0005576">
    <property type="term" value="C:extracellular region"/>
    <property type="evidence" value="ECO:0007669"/>
    <property type="project" value="UniProtKB-SubCell"/>
</dbReference>
<dbReference type="GO" id="GO:0005737">
    <property type="term" value="C:cytoplasm"/>
    <property type="evidence" value="ECO:0007669"/>
    <property type="project" value="InterPro"/>
</dbReference>
<keyword evidence="2" id="KW-0964">Secreted</keyword>
<evidence type="ECO:0000256" key="2">
    <source>
        <dbReference type="ARBA" id="ARBA00022525"/>
    </source>
</evidence>
<sequence>MIDRRQESQSTKDRSVNTKIADLTDEKPSKSQAIKIPEISLPQGGGALKGIDEKFEVNPANGTASFSIQLPLSPGRNNFTPSLSLNYNSGSGNSPYGLGWSLDYPTIQRKTDKQLPKYQDVEEEDIFMFAGAEDLVPYLEKNDDGDWKALEFSSGEFQVKRYRPRIESNFSRIEKINHPDLGTYWKVTTKENKVTFFGRNNQARVADPTDNTRIYQWLAEFSYDNKGNWIQYHYKKDLNINDDGSIHEDPSIPNEVFEKNRKSGIAPFTNTYLKRVTYGNRQAYYPDPTQPYDITTPTNGDYLFELILDYGEHTNEIEPHLEESLWSYRADPFSSFRSGFEIRTQRLCHRVMMFHHFLGENDEQGYNETGVNISHPFGENYLVRSLEFGFEGSSINGSEEAEVCYLISLTQSGFIRLFNEDDFPIGYSRKDLPPMEFDYQRLQWNTNVQEIDEESLIHSPVGLTNNYQFTDFYGEGISGILTEKGNSWFYKNNLGDIDEDGQISFSEAKPVIPKPSLTGLTNGTLSLRDLEANGEKQIMVNGPGLQGFYELTEDNTWNTFQPFTEVANVDIQDPNIRLIDLTGNGQPDLVMTEENVFTWYAADGKKGHKPADRISKPYDEEIGPALVFADTNQKEAIYLADMTGDGLTDIVRVRNSEICYWANKGYGHFSAKVTMGNAPIFDYTDQFDPRNVKLADISGTGATDVIYLGQNTFSAYINLSGNSWSKAHEINPFFQINRNAQVTVIDLLGTGTSCLVWSSDLPGDQRIPMRYIDLMDSRKPHVLIGYRNNMGKETALEYKSSTYFYLKDKADGKPWITKLPFPVQVIARSTIEDKITQVRFTTDYRYHHGYYDHVEREFRGFGMVEQQDSEFYETWSKANEDTLIEKSERLFQQPVLTKTWFHTGAFLDRERILNQFENEYWYETYNNTFPDNPLTITEPALSDAQIIETDKPLSTDEWREALRACKGMVLRKEVFAMDGIIDDTDSLQRQAKPYKVSTHNSQIQLLQPKEGNRYAVLMPTESETLSIQYERDETDPRIAHTLNIEIDELGHVLKSASVVYPRHLPTGADAIQGVRDEVLSLNYARQGEQDTCITHLDQLEIEQNKTLIIYTLNELTEDIIDPDIYLLRLPAQTKTFEITGLPLSGTLFQISDFEDLLNLSTEIAYNAQPSGNLEHRLFEHIQTTYYNDDLTQELFVPGSFIHGRYGIPYQSYQLAYTPELLLDIFGDKLPSDNNELENLLSDNDDNSDGDEKFSQCRFVHRNDNNWWIRSGITRFYTDDPSETITDVLERFFTPQSYLDPFGSETKVTYYGNYFMMMESSTDALENKTEIQQINFRTLSVVSIRDINHNISEVLLDELGLPKAMAVFGKGDEADNLNGLSEITTEADRNNISNYFTSEATEDLRNQARQFIGNATERFVYDFDRYKLSWENLQDHTNDVDPCAAPKLIPTTIGKIIRETHVANLNDGELSDLQLSFEYSDGMGNVVMTKAQAEPGEALQLEIQPDCTFNVNSIDTSLTNQLRWIGNGRKIRNNKSNPVKQYEPYFSVNPFYEDAKELVEQGVTPIIYYDALGRNELVELPDGTFTSVEFDAWQQHSYDQNDNIIASNWHTERISMDSSSPEHQAAIKSEIHNQTPNRVYLDTLGRPILNIEHNRWLETSEGENNILHEELYGTFITLDIEGNASSVVDARGNQLMNWKYDMLGHRVYQESMDAGRRWMLNNVAGNPIKTWDEREHQIRYTYDELQRPLSTHISGGEGETPLNHIIGRTIYGEDTSNAIDHNLRGQVFQLFDTSGMIQNNQFDFKGNLLEAQRRLVNDPKVSVIDWPESSLARESLLEAEIFSKTTTYDAINRMVQMHNWNSPATRTGIYLPNYNERGVLQSENFSLGGETNSAIVDIKYNEKGQRILIRYGNDTSTRYHYDAKTYRLKQLRTTRPMVNELSFPDFHSNLSNSNVIQQLNYTYDPVGNITEIYDEAYEPEFFSNQEVEPRAEYTHDALYRLIEATGRENNSYNDAPQRGGNTAIETGFPMQQNGKRLRNYRQKYNYDATGNFILMQHIASVERWTRHYETATNSNRLERTFTNNDPTGITYTYDNHGSMLNFGNVAAPYLPNWDYRDMISHINLGEVVKFGINMI</sequence>
<dbReference type="RefSeq" id="WP_137090882.1">
    <property type="nucleotide sequence ID" value="NZ_CP028923.1"/>
</dbReference>
<keyword evidence="3" id="KW-0843">Virulence</keyword>
<keyword evidence="8" id="KW-1185">Reference proteome</keyword>
<organism evidence="7 8">
    <name type="scientific">Mangrovivirga cuniculi</name>
    <dbReference type="NCBI Taxonomy" id="2715131"/>
    <lineage>
        <taxon>Bacteria</taxon>
        <taxon>Pseudomonadati</taxon>
        <taxon>Bacteroidota</taxon>
        <taxon>Cytophagia</taxon>
        <taxon>Cytophagales</taxon>
        <taxon>Mangrovivirgaceae</taxon>
        <taxon>Mangrovivirga</taxon>
    </lineage>
</organism>
<protein>
    <submittedName>
        <fullName evidence="7">Insecticidal toxin complex protein</fullName>
    </submittedName>
</protein>
<feature type="region of interest" description="Disordered" evidence="4">
    <location>
        <begin position="1"/>
        <end position="31"/>
    </location>
</feature>
<reference evidence="7 8" key="1">
    <citation type="submission" date="2018-04" db="EMBL/GenBank/DDBJ databases">
        <title>Complete genome uncultured novel isolate.</title>
        <authorList>
            <person name="Merlino G."/>
        </authorList>
    </citation>
    <scope>NUCLEOTIDE SEQUENCE [LARGE SCALE GENOMIC DNA]</scope>
    <source>
        <strain evidence="8">R1DC9</strain>
    </source>
</reference>
<accession>A0A4D7K354</accession>
<evidence type="ECO:0000259" key="5">
    <source>
        <dbReference type="Pfam" id="PF12255"/>
    </source>
</evidence>
<dbReference type="Gene3D" id="2.180.10.10">
    <property type="entry name" value="RHS repeat-associated core"/>
    <property type="match status" value="1"/>
</dbReference>
<dbReference type="Pfam" id="PF12255">
    <property type="entry name" value="TcdB_toxin_midC"/>
    <property type="match status" value="1"/>
</dbReference>
<dbReference type="InterPro" id="IPR028994">
    <property type="entry name" value="Integrin_alpha_N"/>
</dbReference>
<feature type="domain" description="Insecticide toxin TcdB middle/C-terminal" evidence="5">
    <location>
        <begin position="961"/>
        <end position="1080"/>
    </location>
</feature>
<dbReference type="KEGG" id="fpf:DCC35_11315"/>
<feature type="compositionally biased region" description="Basic and acidic residues" evidence="4">
    <location>
        <begin position="1"/>
        <end position="29"/>
    </location>
</feature>
<evidence type="ECO:0000259" key="6">
    <source>
        <dbReference type="Pfam" id="PF12256"/>
    </source>
</evidence>
<comment type="subcellular location">
    <subcellularLocation>
        <location evidence="1">Secreted</location>
    </subcellularLocation>
</comment>
<gene>
    <name evidence="7" type="ORF">DCC35_11315</name>
</gene>
<dbReference type="OrthoDB" id="9765204at2"/>
<dbReference type="PANTHER" id="PTHR32305:SF15">
    <property type="entry name" value="PROTEIN RHSA-RELATED"/>
    <property type="match status" value="1"/>
</dbReference>
<dbReference type="Proteomes" id="UP000298616">
    <property type="component" value="Chromosome"/>
</dbReference>
<evidence type="ECO:0000256" key="4">
    <source>
        <dbReference type="SAM" id="MobiDB-lite"/>
    </source>
</evidence>
<feature type="domain" description="Insecticide toxin TcdB middle/N-terminal" evidence="6">
    <location>
        <begin position="739"/>
        <end position="879"/>
    </location>
</feature>
<dbReference type="InterPro" id="IPR050708">
    <property type="entry name" value="T6SS_VgrG/RHS"/>
</dbReference>
<proteinExistence type="predicted"/>
<dbReference type="PANTHER" id="PTHR32305">
    <property type="match status" value="1"/>
</dbReference>
<dbReference type="PRINTS" id="PR01341">
    <property type="entry name" value="SALSPVBPROT"/>
</dbReference>
<name>A0A4D7K354_9BACT</name>
<dbReference type="Pfam" id="PF03534">
    <property type="entry name" value="SpvB"/>
    <property type="match status" value="1"/>
</dbReference>
<evidence type="ECO:0000313" key="7">
    <source>
        <dbReference type="EMBL" id="QCK15294.1"/>
    </source>
</evidence>
<dbReference type="Pfam" id="PF12256">
    <property type="entry name" value="TcdB_toxin_midN"/>
    <property type="match status" value="1"/>
</dbReference>
<dbReference type="InterPro" id="IPR022044">
    <property type="entry name" value="TcdB_toxin_mid/C"/>
</dbReference>
<evidence type="ECO:0000313" key="8">
    <source>
        <dbReference type="Proteomes" id="UP000298616"/>
    </source>
</evidence>
<dbReference type="InterPro" id="IPR003284">
    <property type="entry name" value="Sal_SpvB"/>
</dbReference>